<gene>
    <name evidence="2" type="ORF">IAD02_03005</name>
</gene>
<sequence length="200" mass="21151">MKKALIIVAICGVTNHTFAGSLDCGMTASTVPSGFTSSSSGVSVSIHCTSKTNAFWCSYTDKHCDSIQMCSACNSGYVPTQRTLPSNGRCKTISFSDCCLPCTNCTSDTGWTYHKTGYVRQATRTCNCDGTCSASYRYACASGYYGSSSNGTSGCSLCPNGGYSNVGSNTDITSCYLIPGTGYTDSSGTYTYTQPCYYKK</sequence>
<reference evidence="2" key="2">
    <citation type="journal article" date="2021" name="PeerJ">
        <title>Extensive microbial diversity within the chicken gut microbiome revealed by metagenomics and culture.</title>
        <authorList>
            <person name="Gilroy R."/>
            <person name="Ravi A."/>
            <person name="Getino M."/>
            <person name="Pursley I."/>
            <person name="Horton D.L."/>
            <person name="Alikhan N.F."/>
            <person name="Baker D."/>
            <person name="Gharbi K."/>
            <person name="Hall N."/>
            <person name="Watson M."/>
            <person name="Adriaenssens E.M."/>
            <person name="Foster-Nyarko E."/>
            <person name="Jarju S."/>
            <person name="Secka A."/>
            <person name="Antonio M."/>
            <person name="Oren A."/>
            <person name="Chaudhuri R.R."/>
            <person name="La Ragione R."/>
            <person name="Hildebrand F."/>
            <person name="Pallen M.J."/>
        </authorList>
    </citation>
    <scope>NUCLEOTIDE SEQUENCE</scope>
    <source>
        <strain evidence="2">ChiGjej3B3-5194</strain>
    </source>
</reference>
<evidence type="ECO:0000313" key="3">
    <source>
        <dbReference type="Proteomes" id="UP000886742"/>
    </source>
</evidence>
<dbReference type="AlphaFoldDB" id="A0A9D1FFV3"/>
<feature type="signal peptide" evidence="1">
    <location>
        <begin position="1"/>
        <end position="19"/>
    </location>
</feature>
<dbReference type="EMBL" id="DVJI01000012">
    <property type="protein sequence ID" value="HIS70934.1"/>
    <property type="molecule type" value="Genomic_DNA"/>
</dbReference>
<evidence type="ECO:0000256" key="1">
    <source>
        <dbReference type="SAM" id="SignalP"/>
    </source>
</evidence>
<protein>
    <recommendedName>
        <fullName evidence="4">TNFR-Cys domain-containing protein</fullName>
    </recommendedName>
</protein>
<reference evidence="2" key="1">
    <citation type="submission" date="2020-10" db="EMBL/GenBank/DDBJ databases">
        <authorList>
            <person name="Gilroy R."/>
        </authorList>
    </citation>
    <scope>NUCLEOTIDE SEQUENCE</scope>
    <source>
        <strain evidence="2">ChiGjej3B3-5194</strain>
    </source>
</reference>
<comment type="caution">
    <text evidence="2">The sequence shown here is derived from an EMBL/GenBank/DDBJ whole genome shotgun (WGS) entry which is preliminary data.</text>
</comment>
<dbReference type="Proteomes" id="UP000886742">
    <property type="component" value="Unassembled WGS sequence"/>
</dbReference>
<name>A0A9D1FFV3_9PROT</name>
<organism evidence="2 3">
    <name type="scientific">Candidatus Enterousia intestinigallinarum</name>
    <dbReference type="NCBI Taxonomy" id="2840790"/>
    <lineage>
        <taxon>Bacteria</taxon>
        <taxon>Pseudomonadati</taxon>
        <taxon>Pseudomonadota</taxon>
        <taxon>Alphaproteobacteria</taxon>
        <taxon>Candidatus Enterousia</taxon>
    </lineage>
</organism>
<proteinExistence type="predicted"/>
<feature type="chain" id="PRO_5039577551" description="TNFR-Cys domain-containing protein" evidence="1">
    <location>
        <begin position="20"/>
        <end position="200"/>
    </location>
</feature>
<evidence type="ECO:0008006" key="4">
    <source>
        <dbReference type="Google" id="ProtNLM"/>
    </source>
</evidence>
<keyword evidence="1" id="KW-0732">Signal</keyword>
<accession>A0A9D1FFV3</accession>
<evidence type="ECO:0000313" key="2">
    <source>
        <dbReference type="EMBL" id="HIS70934.1"/>
    </source>
</evidence>